<dbReference type="PANTHER" id="PTHR46579">
    <property type="entry name" value="F5/8 TYPE C DOMAIN-CONTAINING PROTEIN-RELATED"/>
    <property type="match status" value="1"/>
</dbReference>
<dbReference type="PANTHER" id="PTHR46579:SF1">
    <property type="entry name" value="F5_8 TYPE C DOMAIN-CONTAINING PROTEIN"/>
    <property type="match status" value="1"/>
</dbReference>
<protein>
    <recommendedName>
        <fullName evidence="3">DUF4218 domain-containing protein</fullName>
    </recommendedName>
</protein>
<organism evidence="1 2">
    <name type="scientific">Zophobas morio</name>
    <dbReference type="NCBI Taxonomy" id="2755281"/>
    <lineage>
        <taxon>Eukaryota</taxon>
        <taxon>Metazoa</taxon>
        <taxon>Ecdysozoa</taxon>
        <taxon>Arthropoda</taxon>
        <taxon>Hexapoda</taxon>
        <taxon>Insecta</taxon>
        <taxon>Pterygota</taxon>
        <taxon>Neoptera</taxon>
        <taxon>Endopterygota</taxon>
        <taxon>Coleoptera</taxon>
        <taxon>Polyphaga</taxon>
        <taxon>Cucujiformia</taxon>
        <taxon>Tenebrionidae</taxon>
        <taxon>Zophobas</taxon>
    </lineage>
</organism>
<proteinExistence type="predicted"/>
<dbReference type="AlphaFoldDB" id="A0AA38HK99"/>
<name>A0AA38HK99_9CUCU</name>
<sequence length="254" mass="28828">MRPSQEIHRLPRDISVAKWKAVEWKNWLLYYAVPCLSGILDHRYVEHLSHLVVAVYLMLQETISSDDLLAAEAHITAFITAVTPLYGEKAMTFNMHSLLHLAESVRKTGPLWSTSAFPFESEIYTVKQQIKGPVSVAVQIAKNMVAANICKATVPSTQHLTPSCKNYCRKIISTVPLHQRHVQINDVVMLGTPITITARDLPLTSPLDPSTLLQSFTSCIYKYQLLRSTQHEGSILRNDDRYVQTHDREFLEDM</sequence>
<evidence type="ECO:0000313" key="2">
    <source>
        <dbReference type="Proteomes" id="UP001168821"/>
    </source>
</evidence>
<accession>A0AA38HK99</accession>
<keyword evidence="2" id="KW-1185">Reference proteome</keyword>
<comment type="caution">
    <text evidence="1">The sequence shown here is derived from an EMBL/GenBank/DDBJ whole genome shotgun (WGS) entry which is preliminary data.</text>
</comment>
<dbReference type="EMBL" id="JALNTZ010000012">
    <property type="protein sequence ID" value="KAJ3639145.1"/>
    <property type="molecule type" value="Genomic_DNA"/>
</dbReference>
<gene>
    <name evidence="1" type="ORF">Zmor_004016</name>
</gene>
<evidence type="ECO:0008006" key="3">
    <source>
        <dbReference type="Google" id="ProtNLM"/>
    </source>
</evidence>
<dbReference type="Proteomes" id="UP001168821">
    <property type="component" value="Unassembled WGS sequence"/>
</dbReference>
<evidence type="ECO:0000313" key="1">
    <source>
        <dbReference type="EMBL" id="KAJ3639145.1"/>
    </source>
</evidence>
<reference evidence="1" key="1">
    <citation type="journal article" date="2023" name="G3 (Bethesda)">
        <title>Whole genome assemblies of Zophobas morio and Tenebrio molitor.</title>
        <authorList>
            <person name="Kaur S."/>
            <person name="Stinson S.A."/>
            <person name="diCenzo G.C."/>
        </authorList>
    </citation>
    <scope>NUCLEOTIDE SEQUENCE</scope>
    <source>
        <strain evidence="1">QUZm001</strain>
    </source>
</reference>